<dbReference type="GO" id="GO:0004497">
    <property type="term" value="F:monooxygenase activity"/>
    <property type="evidence" value="ECO:0007669"/>
    <property type="project" value="InterPro"/>
</dbReference>
<evidence type="ECO:0000256" key="1">
    <source>
        <dbReference type="ARBA" id="ARBA00010617"/>
    </source>
</evidence>
<dbReference type="InterPro" id="IPR002397">
    <property type="entry name" value="Cyt_P450_B"/>
</dbReference>
<protein>
    <submittedName>
        <fullName evidence="3">Cytochrome P450</fullName>
    </submittedName>
</protein>
<dbReference type="GO" id="GO:0005506">
    <property type="term" value="F:iron ion binding"/>
    <property type="evidence" value="ECO:0007669"/>
    <property type="project" value="InterPro"/>
</dbReference>
<dbReference type="Gene3D" id="1.10.630.10">
    <property type="entry name" value="Cytochrome P450"/>
    <property type="match status" value="1"/>
</dbReference>
<feature type="compositionally biased region" description="Low complexity" evidence="2">
    <location>
        <begin position="426"/>
        <end position="445"/>
    </location>
</feature>
<proteinExistence type="inferred from homology"/>
<keyword evidence="4" id="KW-1185">Reference proteome</keyword>
<dbReference type="InterPro" id="IPR036396">
    <property type="entry name" value="Cyt_P450_sf"/>
</dbReference>
<dbReference type="CDD" id="cd20623">
    <property type="entry name" value="CYP_unk"/>
    <property type="match status" value="1"/>
</dbReference>
<evidence type="ECO:0000313" key="3">
    <source>
        <dbReference type="EMBL" id="SFT16377.1"/>
    </source>
</evidence>
<sequence>MEPQPRFDGPPPGCPAHQGDGGGEQQGVERVPLYGAEFAANPHAFYDYLRDFGPAGPVELAPGVDATLVTDYSAALHVLQNPDTFVRDSRRWRALTEGTISPDHPIMALMGYRPNTLFADGAQHVRLRPPVADSLARLDAYRVNRTVEKVSSYLVNQFSHRGSVDLLNEYAKELTFLVFNEFFGCPPEIGDSLIHGFTTMFDGTGDAVEANEVLSRTLYALSVEKRKNPGDDVTSWMIEHPSQLNDEEIAHQLAVTLGAGIEAERNLIAAGLMLMLSDERYFGGIGGGGLLVEDALTEVLWNDPPIANYATHFPVRDVDLGGVPLRANDPVVISFAGANTDPAVSGSQVVSRRAHLAWGAGPHACPAKDSASLIAVGAIERLLNQLPDIELAVPVESLQFRQGAVHRALSTLPTRFTPVRRQRQSAGAEHAAAAQGKQPGQPAAKGGLWSSFLSWWRV</sequence>
<feature type="region of interest" description="Disordered" evidence="2">
    <location>
        <begin position="419"/>
        <end position="445"/>
    </location>
</feature>
<accession>A0A1I6VRQ8</accession>
<comment type="similarity">
    <text evidence="1">Belongs to the cytochrome P450 family.</text>
</comment>
<evidence type="ECO:0000313" key="4">
    <source>
        <dbReference type="Proteomes" id="UP000198873"/>
    </source>
</evidence>
<dbReference type="PANTHER" id="PTHR46696">
    <property type="entry name" value="P450, PUTATIVE (EUROFUNG)-RELATED"/>
    <property type="match status" value="1"/>
</dbReference>
<organism evidence="3 4">
    <name type="scientific">Streptomyces harbinensis</name>
    <dbReference type="NCBI Taxonomy" id="1176198"/>
    <lineage>
        <taxon>Bacteria</taxon>
        <taxon>Bacillati</taxon>
        <taxon>Actinomycetota</taxon>
        <taxon>Actinomycetes</taxon>
        <taxon>Kitasatosporales</taxon>
        <taxon>Streptomycetaceae</taxon>
        <taxon>Streptomyces</taxon>
    </lineage>
</organism>
<dbReference type="AlphaFoldDB" id="A0A1I6VRQ8"/>
<dbReference type="GO" id="GO:0016705">
    <property type="term" value="F:oxidoreductase activity, acting on paired donors, with incorporation or reduction of molecular oxygen"/>
    <property type="evidence" value="ECO:0007669"/>
    <property type="project" value="InterPro"/>
</dbReference>
<dbReference type="PRINTS" id="PR00359">
    <property type="entry name" value="BP450"/>
</dbReference>
<evidence type="ECO:0000256" key="2">
    <source>
        <dbReference type="SAM" id="MobiDB-lite"/>
    </source>
</evidence>
<dbReference type="SUPFAM" id="SSF48264">
    <property type="entry name" value="Cytochrome P450"/>
    <property type="match status" value="1"/>
</dbReference>
<dbReference type="STRING" id="1176198.SAMN05444716_109156"/>
<dbReference type="GO" id="GO:0020037">
    <property type="term" value="F:heme binding"/>
    <property type="evidence" value="ECO:0007669"/>
    <property type="project" value="InterPro"/>
</dbReference>
<reference evidence="4" key="1">
    <citation type="submission" date="2016-10" db="EMBL/GenBank/DDBJ databases">
        <authorList>
            <person name="Varghese N."/>
            <person name="Submissions S."/>
        </authorList>
    </citation>
    <scope>NUCLEOTIDE SEQUENCE [LARGE SCALE GENOMIC DNA]</scope>
    <source>
        <strain evidence="4">CGMCC 4.7047</strain>
    </source>
</reference>
<gene>
    <name evidence="3" type="ORF">SAMN05444716_109156</name>
</gene>
<dbReference type="RefSeq" id="WP_026047230.1">
    <property type="nucleotide sequence ID" value="NZ_CP054938.1"/>
</dbReference>
<dbReference type="EMBL" id="FPAB01000009">
    <property type="protein sequence ID" value="SFT16377.1"/>
    <property type="molecule type" value="Genomic_DNA"/>
</dbReference>
<dbReference type="Proteomes" id="UP000198873">
    <property type="component" value="Unassembled WGS sequence"/>
</dbReference>
<name>A0A1I6VRQ8_9ACTN</name>
<dbReference type="PANTHER" id="PTHR46696:SF1">
    <property type="entry name" value="CYTOCHROME P450 YJIB-RELATED"/>
    <property type="match status" value="1"/>
</dbReference>
<feature type="region of interest" description="Disordered" evidence="2">
    <location>
        <begin position="1"/>
        <end position="27"/>
    </location>
</feature>